<feature type="transmembrane region" description="Helical" evidence="11">
    <location>
        <begin position="83"/>
        <end position="102"/>
    </location>
</feature>
<keyword evidence="7" id="KW-0560">Oxidoreductase</keyword>
<evidence type="ECO:0000313" key="13">
    <source>
        <dbReference type="EMBL" id="KAI6780718.1"/>
    </source>
</evidence>
<dbReference type="PANTHER" id="PTHR32361:SF3">
    <property type="entry name" value="REDUCTASE, PUTATIVE (AFU_ORTHOLOGUE AFUA_6G13750)-RELATED"/>
    <property type="match status" value="1"/>
</dbReference>
<evidence type="ECO:0000256" key="1">
    <source>
        <dbReference type="ARBA" id="ARBA00004141"/>
    </source>
</evidence>
<dbReference type="InterPro" id="IPR017927">
    <property type="entry name" value="FAD-bd_FR_type"/>
</dbReference>
<evidence type="ECO:0000256" key="5">
    <source>
        <dbReference type="ARBA" id="ARBA00022982"/>
    </source>
</evidence>
<evidence type="ECO:0000256" key="9">
    <source>
        <dbReference type="ARBA" id="ARBA00023136"/>
    </source>
</evidence>
<evidence type="ECO:0000256" key="10">
    <source>
        <dbReference type="SAM" id="MobiDB-lite"/>
    </source>
</evidence>
<dbReference type="InterPro" id="IPR013121">
    <property type="entry name" value="Fe_red_NAD-bd_6"/>
</dbReference>
<dbReference type="GO" id="GO:0006879">
    <property type="term" value="P:intracellular iron ion homeostasis"/>
    <property type="evidence" value="ECO:0007669"/>
    <property type="project" value="TreeGrafter"/>
</dbReference>
<dbReference type="InterPro" id="IPR039261">
    <property type="entry name" value="FNR_nucleotide-bd"/>
</dbReference>
<feature type="compositionally biased region" description="Polar residues" evidence="10">
    <location>
        <begin position="404"/>
        <end position="414"/>
    </location>
</feature>
<protein>
    <submittedName>
        <fullName evidence="13">Ferric reductase like transmembrane component</fullName>
    </submittedName>
</protein>
<comment type="subcellular location">
    <subcellularLocation>
        <location evidence="1">Membrane</location>
        <topology evidence="1">Multi-pass membrane protein</topology>
    </subcellularLocation>
</comment>
<proteinExistence type="inferred from homology"/>
<evidence type="ECO:0000256" key="6">
    <source>
        <dbReference type="ARBA" id="ARBA00022989"/>
    </source>
</evidence>
<dbReference type="SFLD" id="SFLDG01168">
    <property type="entry name" value="Ferric_reductase_subgroup_(FRE"/>
    <property type="match status" value="1"/>
</dbReference>
<reference evidence="13" key="1">
    <citation type="journal article" date="2021" name="J Fungi (Basel)">
        <title>Genomic and Metabolomic Analyses of the Marine Fungus Emericellopsis cladophorae: Insights into Saltwater Adaptability Mechanisms and Its Biosynthetic Potential.</title>
        <authorList>
            <person name="Goncalves M.F.M."/>
            <person name="Hilario S."/>
            <person name="Van de Peer Y."/>
            <person name="Esteves A.C."/>
            <person name="Alves A."/>
        </authorList>
    </citation>
    <scope>NUCLEOTIDE SEQUENCE</scope>
    <source>
        <strain evidence="13">MUM 19.33</strain>
    </source>
</reference>
<dbReference type="AlphaFoldDB" id="A0A9P9XZD6"/>
<dbReference type="InterPro" id="IPR013112">
    <property type="entry name" value="FAD-bd_8"/>
</dbReference>
<evidence type="ECO:0000256" key="2">
    <source>
        <dbReference type="ARBA" id="ARBA00006278"/>
    </source>
</evidence>
<evidence type="ECO:0000256" key="8">
    <source>
        <dbReference type="ARBA" id="ARBA00023065"/>
    </source>
</evidence>
<feature type="transmembrane region" description="Helical" evidence="11">
    <location>
        <begin position="122"/>
        <end position="145"/>
    </location>
</feature>
<reference evidence="13" key="2">
    <citation type="submission" date="2022-07" db="EMBL/GenBank/DDBJ databases">
        <authorList>
            <person name="Goncalves M.F.M."/>
            <person name="Hilario S."/>
            <person name="Van De Peer Y."/>
            <person name="Esteves A.C."/>
            <person name="Alves A."/>
        </authorList>
    </citation>
    <scope>NUCLEOTIDE SEQUENCE</scope>
    <source>
        <strain evidence="13">MUM 19.33</strain>
    </source>
</reference>
<dbReference type="CDD" id="cd06186">
    <property type="entry name" value="NOX_Duox_like_FAD_NADP"/>
    <property type="match status" value="1"/>
</dbReference>
<keyword evidence="4 11" id="KW-0812">Transmembrane</keyword>
<dbReference type="GO" id="GO:0000293">
    <property type="term" value="F:ferric-chelate reductase activity"/>
    <property type="evidence" value="ECO:0007669"/>
    <property type="project" value="UniProtKB-ARBA"/>
</dbReference>
<keyword evidence="8" id="KW-0406">Ion transport</keyword>
<keyword evidence="3" id="KW-0813">Transport</keyword>
<keyword evidence="14" id="KW-1185">Reference proteome</keyword>
<dbReference type="Proteomes" id="UP001055219">
    <property type="component" value="Unassembled WGS sequence"/>
</dbReference>
<dbReference type="SUPFAM" id="SSF52343">
    <property type="entry name" value="Ferredoxin reductase-like, C-terminal NADP-linked domain"/>
    <property type="match status" value="1"/>
</dbReference>
<keyword evidence="9 11" id="KW-0472">Membrane</keyword>
<organism evidence="13 14">
    <name type="scientific">Emericellopsis cladophorae</name>
    <dbReference type="NCBI Taxonomy" id="2686198"/>
    <lineage>
        <taxon>Eukaryota</taxon>
        <taxon>Fungi</taxon>
        <taxon>Dikarya</taxon>
        <taxon>Ascomycota</taxon>
        <taxon>Pezizomycotina</taxon>
        <taxon>Sordariomycetes</taxon>
        <taxon>Hypocreomycetidae</taxon>
        <taxon>Hypocreales</taxon>
        <taxon>Bionectriaceae</taxon>
        <taxon>Emericellopsis</taxon>
    </lineage>
</organism>
<evidence type="ECO:0000256" key="3">
    <source>
        <dbReference type="ARBA" id="ARBA00022448"/>
    </source>
</evidence>
<feature type="transmembrane region" description="Helical" evidence="11">
    <location>
        <begin position="157"/>
        <end position="175"/>
    </location>
</feature>
<dbReference type="GO" id="GO:0015677">
    <property type="term" value="P:copper ion import"/>
    <property type="evidence" value="ECO:0007669"/>
    <property type="project" value="TreeGrafter"/>
</dbReference>
<keyword evidence="6 11" id="KW-1133">Transmembrane helix</keyword>
<dbReference type="PROSITE" id="PS51384">
    <property type="entry name" value="FAD_FR"/>
    <property type="match status" value="1"/>
</dbReference>
<dbReference type="SFLD" id="SFLDS00052">
    <property type="entry name" value="Ferric_Reductase_Domain"/>
    <property type="match status" value="1"/>
</dbReference>
<dbReference type="Gene3D" id="3.40.50.80">
    <property type="entry name" value="Nucleotide-binding domain of ferredoxin-NADP reductase (FNR) module"/>
    <property type="match status" value="1"/>
</dbReference>
<gene>
    <name evidence="13" type="ORF">J7T54_001222</name>
</gene>
<sequence length="513" mass="58004">MDLKRSHMQNFTLDTEVEHHWGYADRQIPCLTDPGSCLGPWSDRVGVLAYALTPLSVLLGSRESLLSLITGVPYQNFNFLHRWLGYIIVVQGALHTIGWCIIEIRLYQPQPDVGAEWIVQLYMIWGLVAMTTLLLLYVLTLPFVIRRTGYEFFRKSHYVLAMVYCGACIGHWKQLHCFLTPSIILWSLDRCTRLLRTWLIHRKTINDKGGLFNSAQASVTRFPDHDDGDIVRLDFKHPQKPWSIGQHFYICFTDGSIWQSHPFTPLNLPERAADGTTQHSYILRAKGGETRKMAEILAETRKSTTGVILTGPYGANITRSLTSTDNVLCIAGGTGITYVLPVVMDVCRRPAVNRKVEIVWFVRHRTDVDWIKPELNVLEDQDNGTELKIRIFTTRDTIDDTDEPSTPISDDSGLSSDDEKKSPSSPRQRKLITIRPSTAAATAGNSGHPNVKPIVQHFVERTVSGPTKVYSSGPGRMMSELREAIAGLNSGTRVWKDQQRHDVSLECDERLEY</sequence>
<dbReference type="GO" id="GO:0006826">
    <property type="term" value="P:iron ion transport"/>
    <property type="evidence" value="ECO:0007669"/>
    <property type="project" value="TreeGrafter"/>
</dbReference>
<dbReference type="Pfam" id="PF08022">
    <property type="entry name" value="FAD_binding_8"/>
    <property type="match status" value="1"/>
</dbReference>
<dbReference type="RefSeq" id="XP_051361574.1">
    <property type="nucleotide sequence ID" value="XM_051507281.1"/>
</dbReference>
<dbReference type="GeneID" id="75827741"/>
<evidence type="ECO:0000256" key="11">
    <source>
        <dbReference type="SAM" id="Phobius"/>
    </source>
</evidence>
<dbReference type="Pfam" id="PF08030">
    <property type="entry name" value="NAD_binding_6"/>
    <property type="match status" value="1"/>
</dbReference>
<accession>A0A9P9XZD6</accession>
<evidence type="ECO:0000313" key="14">
    <source>
        <dbReference type="Proteomes" id="UP001055219"/>
    </source>
</evidence>
<comment type="similarity">
    <text evidence="2">Belongs to the ferric reductase (FRE) family.</text>
</comment>
<evidence type="ECO:0000259" key="12">
    <source>
        <dbReference type="PROSITE" id="PS51384"/>
    </source>
</evidence>
<feature type="region of interest" description="Disordered" evidence="10">
    <location>
        <begin position="398"/>
        <end position="431"/>
    </location>
</feature>
<dbReference type="InterPro" id="IPR051410">
    <property type="entry name" value="Ferric/Cupric_Reductase"/>
</dbReference>
<name>A0A9P9XZD6_9HYPO</name>
<keyword evidence="5" id="KW-0249">Electron transport</keyword>
<evidence type="ECO:0000256" key="7">
    <source>
        <dbReference type="ARBA" id="ARBA00023002"/>
    </source>
</evidence>
<dbReference type="InterPro" id="IPR013130">
    <property type="entry name" value="Fe3_Rdtase_TM_dom"/>
</dbReference>
<dbReference type="GO" id="GO:0005886">
    <property type="term" value="C:plasma membrane"/>
    <property type="evidence" value="ECO:0007669"/>
    <property type="project" value="TreeGrafter"/>
</dbReference>
<evidence type="ECO:0000256" key="4">
    <source>
        <dbReference type="ARBA" id="ARBA00022692"/>
    </source>
</evidence>
<dbReference type="Pfam" id="PF01794">
    <property type="entry name" value="Ferric_reduct"/>
    <property type="match status" value="1"/>
</dbReference>
<dbReference type="OrthoDB" id="167398at2759"/>
<dbReference type="PANTHER" id="PTHR32361">
    <property type="entry name" value="FERRIC/CUPRIC REDUCTASE TRANSMEMBRANE COMPONENT"/>
    <property type="match status" value="1"/>
</dbReference>
<comment type="caution">
    <text evidence="13">The sequence shown here is derived from an EMBL/GenBank/DDBJ whole genome shotgun (WGS) entry which is preliminary data.</text>
</comment>
<feature type="domain" description="FAD-binding FR-type" evidence="12">
    <location>
        <begin position="212"/>
        <end position="319"/>
    </location>
</feature>
<dbReference type="EMBL" id="JAGIXG020000029">
    <property type="protein sequence ID" value="KAI6780718.1"/>
    <property type="molecule type" value="Genomic_DNA"/>
</dbReference>